<gene>
    <name evidence="1" type="ORF">L2E82_46654</name>
</gene>
<dbReference type="EMBL" id="CM042017">
    <property type="protein sequence ID" value="KAI3688808.1"/>
    <property type="molecule type" value="Genomic_DNA"/>
</dbReference>
<protein>
    <submittedName>
        <fullName evidence="1">Uncharacterized protein</fullName>
    </submittedName>
</protein>
<organism evidence="1 2">
    <name type="scientific">Cichorium intybus</name>
    <name type="common">Chicory</name>
    <dbReference type="NCBI Taxonomy" id="13427"/>
    <lineage>
        <taxon>Eukaryota</taxon>
        <taxon>Viridiplantae</taxon>
        <taxon>Streptophyta</taxon>
        <taxon>Embryophyta</taxon>
        <taxon>Tracheophyta</taxon>
        <taxon>Spermatophyta</taxon>
        <taxon>Magnoliopsida</taxon>
        <taxon>eudicotyledons</taxon>
        <taxon>Gunneridae</taxon>
        <taxon>Pentapetalae</taxon>
        <taxon>asterids</taxon>
        <taxon>campanulids</taxon>
        <taxon>Asterales</taxon>
        <taxon>Asteraceae</taxon>
        <taxon>Cichorioideae</taxon>
        <taxon>Cichorieae</taxon>
        <taxon>Cichoriinae</taxon>
        <taxon>Cichorium</taxon>
    </lineage>
</organism>
<keyword evidence="2" id="KW-1185">Reference proteome</keyword>
<accession>A0ACB8YU37</accession>
<evidence type="ECO:0000313" key="1">
    <source>
        <dbReference type="EMBL" id="KAI3688808.1"/>
    </source>
</evidence>
<reference evidence="2" key="1">
    <citation type="journal article" date="2022" name="Mol. Ecol. Resour.">
        <title>The genomes of chicory, endive, great burdock and yacon provide insights into Asteraceae palaeo-polyploidization history and plant inulin production.</title>
        <authorList>
            <person name="Fan W."/>
            <person name="Wang S."/>
            <person name="Wang H."/>
            <person name="Wang A."/>
            <person name="Jiang F."/>
            <person name="Liu H."/>
            <person name="Zhao H."/>
            <person name="Xu D."/>
            <person name="Zhang Y."/>
        </authorList>
    </citation>
    <scope>NUCLEOTIDE SEQUENCE [LARGE SCALE GENOMIC DNA]</scope>
    <source>
        <strain evidence="2">cv. Punajuju</strain>
    </source>
</reference>
<reference evidence="1 2" key="2">
    <citation type="journal article" date="2022" name="Mol. Ecol. Resour.">
        <title>The genomes of chicory, endive, great burdock and yacon provide insights into Asteraceae paleo-polyploidization history and plant inulin production.</title>
        <authorList>
            <person name="Fan W."/>
            <person name="Wang S."/>
            <person name="Wang H."/>
            <person name="Wang A."/>
            <person name="Jiang F."/>
            <person name="Liu H."/>
            <person name="Zhao H."/>
            <person name="Xu D."/>
            <person name="Zhang Y."/>
        </authorList>
    </citation>
    <scope>NUCLEOTIDE SEQUENCE [LARGE SCALE GENOMIC DNA]</scope>
    <source>
        <strain evidence="2">cv. Punajuju</strain>
        <tissue evidence="1">Leaves</tissue>
    </source>
</reference>
<comment type="caution">
    <text evidence="1">The sequence shown here is derived from an EMBL/GenBank/DDBJ whole genome shotgun (WGS) entry which is preliminary data.</text>
</comment>
<sequence length="300" mass="31844">MFGKVLVNSCNFWNGNDKSVGKVCILTAFRKRINDEIYAMLNGVKLSIGVFELEDDWTPFKPFQPETLLDSDEDDDNDDGVSDTYVHEDFEEGEIGGPEPVNHGESPAKDPAPAVGEVRDDTDKTKGFFVEGEKSTSILEACDEINDGRTPIAANINDTPASVSLGRATHNGPIPCGSAGCPSTVGLNSSPDFEIGDSTVKRRRTKKKNRGTSCVETAPTFIDKAPVPPLFDLNKNASASQNSDLPDRSRNSPSHSSSASSSEVGQTIVIGKQVGFQVEIGNGAVLEALNGGGGAKIGKP</sequence>
<name>A0ACB8YU37_CICIN</name>
<evidence type="ECO:0000313" key="2">
    <source>
        <dbReference type="Proteomes" id="UP001055811"/>
    </source>
</evidence>
<dbReference type="Proteomes" id="UP001055811">
    <property type="component" value="Linkage Group LG09"/>
</dbReference>
<proteinExistence type="predicted"/>